<accession>A0A5C4NE68</accession>
<dbReference type="Proteomes" id="UP000305709">
    <property type="component" value="Unassembled WGS sequence"/>
</dbReference>
<dbReference type="AlphaFoldDB" id="A0A5C4NE68"/>
<name>A0A5C4NE68_9RHOB</name>
<sequence length="183" mass="19479">MRAFCLLALLAGPALAQDEGPPVREVEADLDGNGAAETYVLRDGGETTVDLEVRTTDGTRMVPGIAWTGRTPGTEPELALSPAGSVQVVSMNDAVGRDRWRLVLTLAHRGGDWRVAGITYDWRDTLDPAARWGGCDLNLLTGRGTATSPEGERAIVAPSPAPVLWDWQDTDLPDVLPAECFGG</sequence>
<keyword evidence="1" id="KW-0732">Signal</keyword>
<comment type="caution">
    <text evidence="2">The sequence shown here is derived from an EMBL/GenBank/DDBJ whole genome shotgun (WGS) entry which is preliminary data.</text>
</comment>
<evidence type="ECO:0000256" key="1">
    <source>
        <dbReference type="SAM" id="SignalP"/>
    </source>
</evidence>
<gene>
    <name evidence="2" type="ORF">FHG71_08580</name>
</gene>
<protein>
    <submittedName>
        <fullName evidence="2">Uncharacterized protein</fullName>
    </submittedName>
</protein>
<feature type="chain" id="PRO_5022864360" evidence="1">
    <location>
        <begin position="17"/>
        <end position="183"/>
    </location>
</feature>
<feature type="signal peptide" evidence="1">
    <location>
        <begin position="1"/>
        <end position="16"/>
    </location>
</feature>
<dbReference type="EMBL" id="VDFV01000008">
    <property type="protein sequence ID" value="TNC72432.1"/>
    <property type="molecule type" value="Genomic_DNA"/>
</dbReference>
<keyword evidence="3" id="KW-1185">Reference proteome</keyword>
<evidence type="ECO:0000313" key="2">
    <source>
        <dbReference type="EMBL" id="TNC72432.1"/>
    </source>
</evidence>
<dbReference type="OrthoDB" id="9804182at2"/>
<dbReference type="RefSeq" id="WP_139081215.1">
    <property type="nucleotide sequence ID" value="NZ_VDFV01000008.1"/>
</dbReference>
<evidence type="ECO:0000313" key="3">
    <source>
        <dbReference type="Proteomes" id="UP000305709"/>
    </source>
</evidence>
<reference evidence="2 3" key="1">
    <citation type="submission" date="2019-06" db="EMBL/GenBank/DDBJ databases">
        <authorList>
            <person name="Jiang L."/>
        </authorList>
    </citation>
    <scope>NUCLEOTIDE SEQUENCE [LARGE SCALE GENOMIC DNA]</scope>
    <source>
        <strain evidence="2 3">YIM 48858</strain>
    </source>
</reference>
<organism evidence="2 3">
    <name type="scientific">Rubellimicrobium roseum</name>
    <dbReference type="NCBI Taxonomy" id="687525"/>
    <lineage>
        <taxon>Bacteria</taxon>
        <taxon>Pseudomonadati</taxon>
        <taxon>Pseudomonadota</taxon>
        <taxon>Alphaproteobacteria</taxon>
        <taxon>Rhodobacterales</taxon>
        <taxon>Roseobacteraceae</taxon>
        <taxon>Rubellimicrobium</taxon>
    </lineage>
</organism>
<proteinExistence type="predicted"/>